<dbReference type="AlphaFoldDB" id="A0A9W6WTA7"/>
<gene>
    <name evidence="1" type="ORF">Pfra01_000089600</name>
</gene>
<reference evidence="1" key="1">
    <citation type="submission" date="2023-04" db="EMBL/GenBank/DDBJ databases">
        <title>Phytophthora fragariaefolia NBRC 109709.</title>
        <authorList>
            <person name="Ichikawa N."/>
            <person name="Sato H."/>
            <person name="Tonouchi N."/>
        </authorList>
    </citation>
    <scope>NUCLEOTIDE SEQUENCE</scope>
    <source>
        <strain evidence="1">NBRC 109709</strain>
    </source>
</reference>
<dbReference type="OrthoDB" id="61381at2759"/>
<comment type="caution">
    <text evidence="1">The sequence shown here is derived from an EMBL/GenBank/DDBJ whole genome shotgun (WGS) entry which is preliminary data.</text>
</comment>
<proteinExistence type="predicted"/>
<accession>A0A9W6WTA7</accession>
<evidence type="ECO:0000313" key="1">
    <source>
        <dbReference type="EMBL" id="GMF16655.1"/>
    </source>
</evidence>
<dbReference type="Proteomes" id="UP001165121">
    <property type="component" value="Unassembled WGS sequence"/>
</dbReference>
<dbReference type="EMBL" id="BSXT01000070">
    <property type="protein sequence ID" value="GMF16655.1"/>
    <property type="molecule type" value="Genomic_DNA"/>
</dbReference>
<protein>
    <submittedName>
        <fullName evidence="1">Unnamed protein product</fullName>
    </submittedName>
</protein>
<organism evidence="1 2">
    <name type="scientific">Phytophthora fragariaefolia</name>
    <dbReference type="NCBI Taxonomy" id="1490495"/>
    <lineage>
        <taxon>Eukaryota</taxon>
        <taxon>Sar</taxon>
        <taxon>Stramenopiles</taxon>
        <taxon>Oomycota</taxon>
        <taxon>Peronosporomycetes</taxon>
        <taxon>Peronosporales</taxon>
        <taxon>Peronosporaceae</taxon>
        <taxon>Phytophthora</taxon>
    </lineage>
</organism>
<sequence length="267" mass="28988">MAKKKKAERSDEEASAARLFAALQEKETNWYTREREGIALIEGFQSALLAVRDAQAAAGDSQGEEGAVLAGLAGNAQMDPWLAEDLYQQVQDLSGGFEELLEQMYALHAQAKEIGALAVGAGRAAWGGELTLVSVVAVWLVLTAAGDEGQQVQATELRPVDYLQMMSQELATFEAEYQHIVRCKVGRWCLCDWIADGRWTLLTVGSAAEAHFIRDLHGQAAHAGHILEYVAISGSSSVSQLPPGTPSRLHNESDNYTPSHFFFSLPV</sequence>
<name>A0A9W6WTA7_9STRA</name>
<keyword evidence="2" id="KW-1185">Reference proteome</keyword>
<evidence type="ECO:0000313" key="2">
    <source>
        <dbReference type="Proteomes" id="UP001165121"/>
    </source>
</evidence>